<dbReference type="Proteomes" id="UP000602395">
    <property type="component" value="Unassembled WGS sequence"/>
</dbReference>
<evidence type="ECO:0000313" key="1">
    <source>
        <dbReference type="EMBL" id="MBD1319031.1"/>
    </source>
</evidence>
<gene>
    <name evidence="1" type="ORF">IDF66_05505</name>
</gene>
<evidence type="ECO:0000313" key="2">
    <source>
        <dbReference type="Proteomes" id="UP000602395"/>
    </source>
</evidence>
<dbReference type="EMBL" id="JACWMS010000001">
    <property type="protein sequence ID" value="MBD1319031.1"/>
    <property type="molecule type" value="Genomic_DNA"/>
</dbReference>
<accession>A0ABR7W885</accession>
<dbReference type="RefSeq" id="WP_190265971.1">
    <property type="nucleotide sequence ID" value="NZ_BAABAD010000003.1"/>
</dbReference>
<name>A0ABR7W885_9ACTN</name>
<dbReference type="Pfam" id="PF11316">
    <property type="entry name" value="Rhamno_transf"/>
    <property type="match status" value="1"/>
</dbReference>
<evidence type="ECO:0008006" key="3">
    <source>
        <dbReference type="Google" id="ProtNLM"/>
    </source>
</evidence>
<reference evidence="1 2" key="1">
    <citation type="submission" date="2020-09" db="EMBL/GenBank/DDBJ databases">
        <title>Novel species in genus Gordonia.</title>
        <authorList>
            <person name="Zhang G."/>
        </authorList>
    </citation>
    <scope>NUCLEOTIDE SEQUENCE [LARGE SCALE GENOMIC DNA]</scope>
    <source>
        <strain evidence="1 2">ON-33</strain>
    </source>
</reference>
<keyword evidence="2" id="KW-1185">Reference proteome</keyword>
<proteinExistence type="predicted"/>
<sequence length="282" mass="31821">MTQDLDHVLLTRFNLPSVGAEGVIRAQDGWLRDRVALFERYCLPSVRSQTNTDFQWIIYFDPDSPQWLRERIDTHGTTYTAIFRESVSNAQLLADIRSVVGDNRSCLITTNLDNDDGLANDFIDQIQSAVTRSSRTAIYLANGLITQSRLLYLRNDRSNAFCSVRELWDGARTCWSDWHNLLGTSMPVVVVDAEPAWLQVVHARNVSNRVRGKLVSPSPYRSRFVGLLDGVAAPTPREQMADLLLERPSRFVRESGRAAAKGIIMRLFGKDGLGRLRNRLAA</sequence>
<organism evidence="1 2">
    <name type="scientific">Gordonia hankookensis</name>
    <dbReference type="NCBI Taxonomy" id="589403"/>
    <lineage>
        <taxon>Bacteria</taxon>
        <taxon>Bacillati</taxon>
        <taxon>Actinomycetota</taxon>
        <taxon>Actinomycetes</taxon>
        <taxon>Mycobacteriales</taxon>
        <taxon>Gordoniaceae</taxon>
        <taxon>Gordonia</taxon>
    </lineage>
</organism>
<dbReference type="InterPro" id="IPR021466">
    <property type="entry name" value="Put_rhamnosyl_transferase"/>
</dbReference>
<comment type="caution">
    <text evidence="1">The sequence shown here is derived from an EMBL/GenBank/DDBJ whole genome shotgun (WGS) entry which is preliminary data.</text>
</comment>
<protein>
    <recommendedName>
        <fullName evidence="3">Rhamnosyltransferase</fullName>
    </recommendedName>
</protein>